<evidence type="ECO:0000313" key="3">
    <source>
        <dbReference type="RefSeq" id="XP_026746366.1"/>
    </source>
</evidence>
<feature type="compositionally biased region" description="Basic and acidic residues" evidence="1">
    <location>
        <begin position="130"/>
        <end position="151"/>
    </location>
</feature>
<dbReference type="AlphaFoldDB" id="A0A7E5X1U8"/>
<sequence length="254" mass="29227">MDHMTKEESYAERRLLFKNIWDTAMQIDEKDADIMNKPKVIKTLRLDEVDRCVIGKGKKERIRNLRHVCNKILDFCDRQDADDILYEQIAEGKEPPQPKLELKPKKLRIHHRGRKKIKRAKSLFTSAHNAGDKAKPTTSERKDEYPKDFLKPSRNTSPTKIKRTVIVRKTLVGNRTSKIKSSPDNSDSADVPGRVSITRRKIMRKKRSKRRKTAPTVSPPRPSGASNNVRYVSTPLSGRAIARRIKNLLTGKKQ</sequence>
<dbReference type="GeneID" id="113507660"/>
<evidence type="ECO:0000256" key="1">
    <source>
        <dbReference type="SAM" id="MobiDB-lite"/>
    </source>
</evidence>
<feature type="compositionally biased region" description="Polar residues" evidence="1">
    <location>
        <begin position="173"/>
        <end position="188"/>
    </location>
</feature>
<name>A0A7E5X1U8_TRINI</name>
<feature type="region of interest" description="Disordered" evidence="1">
    <location>
        <begin position="111"/>
        <end position="232"/>
    </location>
</feature>
<keyword evidence="2" id="KW-1185">Reference proteome</keyword>
<reference evidence="3" key="1">
    <citation type="submission" date="2025-08" db="UniProtKB">
        <authorList>
            <consortium name="RefSeq"/>
        </authorList>
    </citation>
    <scope>IDENTIFICATION</scope>
</reference>
<dbReference type="KEGG" id="tnl:113507660"/>
<feature type="compositionally biased region" description="Basic residues" evidence="1">
    <location>
        <begin position="111"/>
        <end position="121"/>
    </location>
</feature>
<protein>
    <submittedName>
        <fullName evidence="3">Uncharacterized protein LOC113507660</fullName>
    </submittedName>
</protein>
<proteinExistence type="predicted"/>
<dbReference type="OrthoDB" id="7474578at2759"/>
<dbReference type="RefSeq" id="XP_026746366.1">
    <property type="nucleotide sequence ID" value="XM_026890565.1"/>
</dbReference>
<dbReference type="Proteomes" id="UP000322000">
    <property type="component" value="Chromosome 2"/>
</dbReference>
<organism evidence="2 3">
    <name type="scientific">Trichoplusia ni</name>
    <name type="common">Cabbage looper</name>
    <dbReference type="NCBI Taxonomy" id="7111"/>
    <lineage>
        <taxon>Eukaryota</taxon>
        <taxon>Metazoa</taxon>
        <taxon>Ecdysozoa</taxon>
        <taxon>Arthropoda</taxon>
        <taxon>Hexapoda</taxon>
        <taxon>Insecta</taxon>
        <taxon>Pterygota</taxon>
        <taxon>Neoptera</taxon>
        <taxon>Endopterygota</taxon>
        <taxon>Lepidoptera</taxon>
        <taxon>Glossata</taxon>
        <taxon>Ditrysia</taxon>
        <taxon>Noctuoidea</taxon>
        <taxon>Noctuidae</taxon>
        <taxon>Plusiinae</taxon>
        <taxon>Trichoplusia</taxon>
    </lineage>
</organism>
<feature type="compositionally biased region" description="Basic residues" evidence="1">
    <location>
        <begin position="197"/>
        <end position="213"/>
    </location>
</feature>
<dbReference type="InParanoid" id="A0A7E5X1U8"/>
<accession>A0A7E5X1U8</accession>
<evidence type="ECO:0000313" key="2">
    <source>
        <dbReference type="Proteomes" id="UP000322000"/>
    </source>
</evidence>
<gene>
    <name evidence="3" type="primary">LOC113507660</name>
</gene>